<dbReference type="Gene3D" id="2.60.120.10">
    <property type="entry name" value="Jelly Rolls"/>
    <property type="match status" value="1"/>
</dbReference>
<protein>
    <submittedName>
        <fullName evidence="2">Cupin</fullName>
    </submittedName>
</protein>
<proteinExistence type="predicted"/>
<dbReference type="InterPro" id="IPR003347">
    <property type="entry name" value="JmjC_dom"/>
</dbReference>
<evidence type="ECO:0000313" key="2">
    <source>
        <dbReference type="EMBL" id="GGD70422.1"/>
    </source>
</evidence>
<dbReference type="PANTHER" id="PTHR12461:SF105">
    <property type="entry name" value="HYPOXIA-INDUCIBLE FACTOR 1-ALPHA INHIBITOR"/>
    <property type="match status" value="1"/>
</dbReference>
<dbReference type="PANTHER" id="PTHR12461">
    <property type="entry name" value="HYPOXIA-INDUCIBLE FACTOR 1 ALPHA INHIBITOR-RELATED"/>
    <property type="match status" value="1"/>
</dbReference>
<dbReference type="Pfam" id="PF13621">
    <property type="entry name" value="Cupin_8"/>
    <property type="match status" value="1"/>
</dbReference>
<accession>A0ABQ1RHG1</accession>
<comment type="caution">
    <text evidence="2">The sequence shown here is derived from an EMBL/GenBank/DDBJ whole genome shotgun (WGS) entry which is preliminary data.</text>
</comment>
<dbReference type="EMBL" id="BMGJ01000011">
    <property type="protein sequence ID" value="GGD70422.1"/>
    <property type="molecule type" value="Genomic_DNA"/>
</dbReference>
<reference evidence="3" key="1">
    <citation type="journal article" date="2019" name="Int. J. Syst. Evol. Microbiol.">
        <title>The Global Catalogue of Microorganisms (GCM) 10K type strain sequencing project: providing services to taxonomists for standard genome sequencing and annotation.</title>
        <authorList>
            <consortium name="The Broad Institute Genomics Platform"/>
            <consortium name="The Broad Institute Genome Sequencing Center for Infectious Disease"/>
            <person name="Wu L."/>
            <person name="Ma J."/>
        </authorList>
    </citation>
    <scope>NUCLEOTIDE SEQUENCE [LARGE SCALE GENOMIC DNA]</scope>
    <source>
        <strain evidence="3">CGMCC 1.12923</strain>
    </source>
</reference>
<dbReference type="PROSITE" id="PS51184">
    <property type="entry name" value="JMJC"/>
    <property type="match status" value="1"/>
</dbReference>
<keyword evidence="3" id="KW-1185">Reference proteome</keyword>
<sequence length="336" mass="37906">MRPLNSLTIKSMTELDELLSSSEQPVHIKGLCQHWPAVTAGKTSDQALVSYLAQFDQGLPVTTYRYPAGSTGRIFYNEALTGFNFEAQQLPFSAFAEQLLGYKDDASGGLYLGSTLLDKWFSGFTDANCLDVSTPYQHMTPLVSLWMGNPSRVAAHFDFPDNLACCISGRRHVTLFPPEQIDNLYIGPLDFNPGGQPISMVDLKAPDYARFPKFRLALEQALTAELEPGDGLFIPSMWWHAIDGRERVNTLVNYWWRNTPAYLGAPIDVLLHAMMSLKELPKRQREGWKHLLDHYVFNHEQQDSEHLPKQRLGPHTPIDAGAAQRLRTMLLNKFGR</sequence>
<feature type="domain" description="JmjC" evidence="1">
    <location>
        <begin position="114"/>
        <end position="274"/>
    </location>
</feature>
<dbReference type="InterPro" id="IPR041667">
    <property type="entry name" value="Cupin_8"/>
</dbReference>
<gene>
    <name evidence="2" type="ORF">GCM10011357_26920</name>
</gene>
<dbReference type="RefSeq" id="WP_099035351.1">
    <property type="nucleotide sequence ID" value="NZ_BMGJ01000011.1"/>
</dbReference>
<evidence type="ECO:0000313" key="3">
    <source>
        <dbReference type="Proteomes" id="UP000614272"/>
    </source>
</evidence>
<dbReference type="Proteomes" id="UP000614272">
    <property type="component" value="Unassembled WGS sequence"/>
</dbReference>
<dbReference type="SUPFAM" id="SSF51197">
    <property type="entry name" value="Clavaminate synthase-like"/>
    <property type="match status" value="1"/>
</dbReference>
<dbReference type="InterPro" id="IPR014710">
    <property type="entry name" value="RmlC-like_jellyroll"/>
</dbReference>
<evidence type="ECO:0000259" key="1">
    <source>
        <dbReference type="PROSITE" id="PS51184"/>
    </source>
</evidence>
<organism evidence="2 3">
    <name type="scientific">Lacimicrobium alkaliphilum</name>
    <dbReference type="NCBI Taxonomy" id="1526571"/>
    <lineage>
        <taxon>Bacteria</taxon>
        <taxon>Pseudomonadati</taxon>
        <taxon>Pseudomonadota</taxon>
        <taxon>Gammaproteobacteria</taxon>
        <taxon>Alteromonadales</taxon>
        <taxon>Alteromonadaceae</taxon>
        <taxon>Lacimicrobium</taxon>
    </lineage>
</organism>
<dbReference type="SMART" id="SM00558">
    <property type="entry name" value="JmjC"/>
    <property type="match status" value="1"/>
</dbReference>
<name>A0ABQ1RHG1_9ALTE</name>